<dbReference type="Proteomes" id="UP000288730">
    <property type="component" value="Unassembled WGS sequence"/>
</dbReference>
<dbReference type="AlphaFoldDB" id="A0A444R607"/>
<dbReference type="EMBL" id="SCJN01000430">
    <property type="protein sequence ID" value="RXD04281.1"/>
    <property type="molecule type" value="Genomic_DNA"/>
</dbReference>
<comment type="caution">
    <text evidence="1">The sequence shown here is derived from an EMBL/GenBank/DDBJ whole genome shotgun (WGS) entry which is preliminary data.</text>
</comment>
<sequence length="30" mass="3394">KIIEQHINEPEKMLAALKAFVQPMKAATRS</sequence>
<evidence type="ECO:0000313" key="1">
    <source>
        <dbReference type="EMBL" id="RXD04281.1"/>
    </source>
</evidence>
<accession>A0A444R607</accession>
<evidence type="ECO:0000313" key="2">
    <source>
        <dbReference type="Proteomes" id="UP000288730"/>
    </source>
</evidence>
<gene>
    <name evidence="1" type="ORF">EPS76_26495</name>
</gene>
<feature type="non-terminal residue" evidence="1">
    <location>
        <position position="1"/>
    </location>
</feature>
<organism evidence="1 2">
    <name type="scientific">Escherichia coli</name>
    <dbReference type="NCBI Taxonomy" id="562"/>
    <lineage>
        <taxon>Bacteria</taxon>
        <taxon>Pseudomonadati</taxon>
        <taxon>Pseudomonadota</taxon>
        <taxon>Gammaproteobacteria</taxon>
        <taxon>Enterobacterales</taxon>
        <taxon>Enterobacteriaceae</taxon>
        <taxon>Escherichia</taxon>
    </lineage>
</organism>
<proteinExistence type="predicted"/>
<name>A0A444R607_ECOLX</name>
<protein>
    <submittedName>
        <fullName evidence="1">Tryptophan synthase subunit alpha</fullName>
    </submittedName>
</protein>
<reference evidence="1 2" key="1">
    <citation type="submission" date="2019-01" db="EMBL/GenBank/DDBJ databases">
        <title>Genomic analysis of febrile catheter-associated UTI E. coli isolates.</title>
        <authorList>
            <person name="Potter R."/>
            <person name="Zou Z."/>
            <person name="Henderson J."/>
            <person name="Dantas G."/>
        </authorList>
    </citation>
    <scope>NUCLEOTIDE SEQUENCE [LARGE SCALE GENOMIC DNA]</scope>
    <source>
        <strain evidence="1 2">29_CAASB</strain>
    </source>
</reference>